<keyword evidence="2" id="KW-1185">Reference proteome</keyword>
<dbReference type="OrthoDB" id="2501890at2759"/>
<dbReference type="EMBL" id="LAVV01012203">
    <property type="protein sequence ID" value="KNZ46916.1"/>
    <property type="molecule type" value="Genomic_DNA"/>
</dbReference>
<reference evidence="1 2" key="1">
    <citation type="submission" date="2015-08" db="EMBL/GenBank/DDBJ databases">
        <title>Next Generation Sequencing and Analysis of the Genome of Puccinia sorghi L Schw, the Causal Agent of Maize Common Rust.</title>
        <authorList>
            <person name="Rochi L."/>
            <person name="Burguener G."/>
            <person name="Darino M."/>
            <person name="Turjanski A."/>
            <person name="Kreff E."/>
            <person name="Dieguez M.J."/>
            <person name="Sacco F."/>
        </authorList>
    </citation>
    <scope>NUCLEOTIDE SEQUENCE [LARGE SCALE GENOMIC DNA]</scope>
    <source>
        <strain evidence="1 2">RO10H11247</strain>
    </source>
</reference>
<protein>
    <submittedName>
        <fullName evidence="1">Uncharacterized protein</fullName>
    </submittedName>
</protein>
<dbReference type="Proteomes" id="UP000037035">
    <property type="component" value="Unassembled WGS sequence"/>
</dbReference>
<proteinExistence type="predicted"/>
<feature type="non-terminal residue" evidence="1">
    <location>
        <position position="1"/>
    </location>
</feature>
<dbReference type="VEuPathDB" id="FungiDB:VP01_6838g1"/>
<name>A0A0L6UEI2_9BASI</name>
<sequence length="359" mass="39867">PHQVKCLTNFTLYITNKKKSKSKNKVWVPVIPDKPFLISLIASPASKATDFAIFQKENISQCKLAVTNAGVKIQEALETGSPKIKWAVTIPRVPGFQSKSPHILNNKDEFAFWIKTLADLGCLDAGLTLSMVNPKKAEARARQAGLLAKERLRADSAKEAVAARLLDPDANSNDPPDNEDEMDLDALELFMRQIYKKNPCNVLYDQHLPVYISPGNPQKFILITNAACTAWAKDLVSFRKTWHFSHLSAQHSSLSYKALTSYFNDHQAASSITGCQIQQHLGYIKFIGLRNPKAVLEILESNDMLSYKIFKSCNLGRSVVLSIGLTVGVVTQLYDYVSKYERHLAKTKIAANASMSNGP</sequence>
<organism evidence="1 2">
    <name type="scientific">Puccinia sorghi</name>
    <dbReference type="NCBI Taxonomy" id="27349"/>
    <lineage>
        <taxon>Eukaryota</taxon>
        <taxon>Fungi</taxon>
        <taxon>Dikarya</taxon>
        <taxon>Basidiomycota</taxon>
        <taxon>Pucciniomycotina</taxon>
        <taxon>Pucciniomycetes</taxon>
        <taxon>Pucciniales</taxon>
        <taxon>Pucciniaceae</taxon>
        <taxon>Puccinia</taxon>
    </lineage>
</organism>
<evidence type="ECO:0000313" key="2">
    <source>
        <dbReference type="Proteomes" id="UP000037035"/>
    </source>
</evidence>
<dbReference type="AlphaFoldDB" id="A0A0L6UEI2"/>
<gene>
    <name evidence="1" type="ORF">VP01_6838g1</name>
</gene>
<comment type="caution">
    <text evidence="1">The sequence shown here is derived from an EMBL/GenBank/DDBJ whole genome shotgun (WGS) entry which is preliminary data.</text>
</comment>
<evidence type="ECO:0000313" key="1">
    <source>
        <dbReference type="EMBL" id="KNZ46916.1"/>
    </source>
</evidence>
<accession>A0A0L6UEI2</accession>